<accession>A0ACA9YCN3</accession>
<reference evidence="1" key="1">
    <citation type="submission" date="2022-06" db="EMBL/GenBank/DDBJ databases">
        <authorList>
            <person name="Legras J.-L."/>
            <person name="Devillers H."/>
            <person name="Grondin C."/>
        </authorList>
    </citation>
    <scope>NUCLEOTIDE SEQUENCE</scope>
    <source>
        <strain evidence="1">CLIB 1444</strain>
    </source>
</reference>
<comment type="caution">
    <text evidence="1">The sequence shown here is derived from an EMBL/GenBank/DDBJ whole genome shotgun (WGS) entry which is preliminary data.</text>
</comment>
<keyword evidence="2" id="KW-1185">Reference proteome</keyword>
<name>A0ACA9YCN3_9ASCO</name>
<gene>
    <name evidence="1" type="ORF">CLIB1444_09S04038</name>
</gene>
<sequence>MAESFGNSFWSPDYKTGIDKLNKQSITSLKQLHDLRQLVFNYMNYYHANSQFLNKLSIETSDSSFSNHRDDFRSEKGSPSRKLYQRRTFSSTFRKSEEKSQDSDIKQDTNDHSITVDVPVSDYVKDITAEANTLSSLASTIDREVLEDINDFIKSHEPFVRQTLDHLDELLNDYVVTFADVEKLKVDYSECRRLKEFSDNEKVTKKESDDIKDDIQPSHSENSEISIHINQNSDDEIEVDRSDNEDEFDFPIFIGPVKIKTQKELSLFLNDAIRIVDTTKRSFPLPGHKNEIFSSDELCQFLIHKRPFRLNPTRLNLERFGQSLLDLKLIMGSNLIATKKFKSEGVWFEWTDLAIFISDYESQTKELVSPITSSTNSTPTKKLQIIDEQTAKQVNEMANQTTKKFNDMFKNMKLSIMHTNYEEKLITLEDQYNEKFYDLHELKYLIDSELTEKTGKLESFEKLKYELIYKSLSKLSEVVYNFSLQSTSRLHNFASSMVKQCQNPENVENDLKDLLSKFSSGIFTPSILSPESFAKKQYSTAQSNNNFQNIKFQFNLYKDIPLQLKLSQTDKNDDLLSFTSLPFFIYQLIKLIENKNDSHKVRDLWKLPLDHQQYWQIKEKIINLLKDVNEENKVGSENFIQQTIIEKLIDVLSKESLNSLVNLLKNWLLEISDSLIPCVVYDSIIHIYQNESPDSKAELVKILSSIPRSNLSSLLFLVEHISVEFSLSQIPCYGLGDEFPSELKIANDESMLQEVSETLNSMDTIGAVPFTHLIFRPSPLKVSQGFKPPINIYNQLLHDLLNIDIRCSLFNNLIASEKNYITKKKQEQMNLGLQKKLPPPSPRRPASDSLDVLPKSPMPLPPSDSFSLRPFHTKNTPVPSPSASPRNLSRELFDAKMNSRERSSSGSFLAPGIDIEFEKK</sequence>
<dbReference type="EMBL" id="CALSDN010000009">
    <property type="protein sequence ID" value="CAH6722459.1"/>
    <property type="molecule type" value="Genomic_DNA"/>
</dbReference>
<protein>
    <submittedName>
        <fullName evidence="1">Uncharacterized protein</fullName>
    </submittedName>
</protein>
<dbReference type="Proteomes" id="UP001152531">
    <property type="component" value="Unassembled WGS sequence"/>
</dbReference>
<evidence type="ECO:0000313" key="1">
    <source>
        <dbReference type="EMBL" id="CAH6722459.1"/>
    </source>
</evidence>
<evidence type="ECO:0000313" key="2">
    <source>
        <dbReference type="Proteomes" id="UP001152531"/>
    </source>
</evidence>
<proteinExistence type="predicted"/>
<organism evidence="1 2">
    <name type="scientific">[Candida] jaroonii</name>
    <dbReference type="NCBI Taxonomy" id="467808"/>
    <lineage>
        <taxon>Eukaryota</taxon>
        <taxon>Fungi</taxon>
        <taxon>Dikarya</taxon>
        <taxon>Ascomycota</taxon>
        <taxon>Saccharomycotina</taxon>
        <taxon>Pichiomycetes</taxon>
        <taxon>Debaryomycetaceae</taxon>
        <taxon>Yamadazyma</taxon>
    </lineage>
</organism>